<keyword evidence="1" id="KW-0472">Membrane</keyword>
<dbReference type="AlphaFoldDB" id="A0A2M7QF24"/>
<protein>
    <submittedName>
        <fullName evidence="2">Uncharacterized protein</fullName>
    </submittedName>
</protein>
<gene>
    <name evidence="2" type="ORF">COY90_01105</name>
</gene>
<feature type="transmembrane region" description="Helical" evidence="1">
    <location>
        <begin position="27"/>
        <end position="48"/>
    </location>
</feature>
<dbReference type="Proteomes" id="UP000230108">
    <property type="component" value="Unassembled WGS sequence"/>
</dbReference>
<sequence>MRFNVLFVVIVFGVFHSHNYLYAYFYNIGSLCGQASLITYILTLLPGIGERLGLRNKILAILRIYRRYLGILMYFFAFAHISFVKIFFLDSLQGALPQGTSETMGAIAFMILLLLFLTSNNLSLSGLRIWWYRIQRFTYLVMFFVFLHVAFFRLNFLSALMGLVVVLEMASFVVIIRKTGSLTGGKPS</sequence>
<keyword evidence="1" id="KW-0812">Transmembrane</keyword>
<evidence type="ECO:0000256" key="1">
    <source>
        <dbReference type="SAM" id="Phobius"/>
    </source>
</evidence>
<evidence type="ECO:0000313" key="3">
    <source>
        <dbReference type="Proteomes" id="UP000230108"/>
    </source>
</evidence>
<evidence type="ECO:0000313" key="2">
    <source>
        <dbReference type="EMBL" id="PIY69352.1"/>
    </source>
</evidence>
<reference evidence="3" key="1">
    <citation type="submission" date="2017-09" db="EMBL/GenBank/DDBJ databases">
        <title>Depth-based differentiation of microbial function through sediment-hosted aquifers and enrichment of novel symbionts in the deep terrestrial subsurface.</title>
        <authorList>
            <person name="Probst A.J."/>
            <person name="Ladd B."/>
            <person name="Jarett J.K."/>
            <person name="Geller-Mcgrath D.E."/>
            <person name="Sieber C.M.K."/>
            <person name="Emerson J.B."/>
            <person name="Anantharaman K."/>
            <person name="Thomas B.C."/>
            <person name="Malmstrom R."/>
            <person name="Stieglmeier M."/>
            <person name="Klingl A."/>
            <person name="Woyke T."/>
            <person name="Ryan C.M."/>
            <person name="Banfield J.F."/>
        </authorList>
    </citation>
    <scope>NUCLEOTIDE SEQUENCE [LARGE SCALE GENOMIC DNA]</scope>
</reference>
<accession>A0A2M7QF24</accession>
<name>A0A2M7QF24_9BACT</name>
<feature type="transmembrane region" description="Helical" evidence="1">
    <location>
        <begin position="103"/>
        <end position="122"/>
    </location>
</feature>
<keyword evidence="1" id="KW-1133">Transmembrane helix</keyword>
<feature type="transmembrane region" description="Helical" evidence="1">
    <location>
        <begin position="68"/>
        <end position="88"/>
    </location>
</feature>
<dbReference type="EMBL" id="PFLF01000031">
    <property type="protein sequence ID" value="PIY69352.1"/>
    <property type="molecule type" value="Genomic_DNA"/>
</dbReference>
<comment type="caution">
    <text evidence="2">The sequence shown here is derived from an EMBL/GenBank/DDBJ whole genome shotgun (WGS) entry which is preliminary data.</text>
</comment>
<proteinExistence type="predicted"/>
<feature type="transmembrane region" description="Helical" evidence="1">
    <location>
        <begin position="134"/>
        <end position="151"/>
    </location>
</feature>
<feature type="transmembrane region" description="Helical" evidence="1">
    <location>
        <begin position="157"/>
        <end position="176"/>
    </location>
</feature>
<organism evidence="2 3">
    <name type="scientific">Candidatus Roizmanbacteria bacterium CG_4_10_14_0_8_um_filter_39_9</name>
    <dbReference type="NCBI Taxonomy" id="1974829"/>
    <lineage>
        <taxon>Bacteria</taxon>
        <taxon>Candidatus Roizmaniibacteriota</taxon>
    </lineage>
</organism>